<keyword evidence="4" id="KW-1185">Reference proteome</keyword>
<feature type="region of interest" description="Disordered" evidence="2">
    <location>
        <begin position="127"/>
        <end position="149"/>
    </location>
</feature>
<proteinExistence type="predicted"/>
<evidence type="ECO:0000313" key="4">
    <source>
        <dbReference type="Proteomes" id="UP001628193"/>
    </source>
</evidence>
<feature type="compositionally biased region" description="Polar residues" evidence="2">
    <location>
        <begin position="131"/>
        <end position="142"/>
    </location>
</feature>
<name>A0ABQ0C783_9PROT</name>
<keyword evidence="1" id="KW-0175">Coiled coil</keyword>
<accession>A0ABQ0C783</accession>
<gene>
    <name evidence="3" type="ORF">SIID45300_01053</name>
</gene>
<reference evidence="3 4" key="2">
    <citation type="submission" date="2024-09" db="EMBL/GenBank/DDBJ databases">
        <title>Draft genome sequence of Candidatus Magnetaquicoccaceae bacterium FCR-1.</title>
        <authorList>
            <person name="Shimoshige H."/>
            <person name="Shimamura S."/>
            <person name="Taoka A."/>
            <person name="Kobayashi H."/>
            <person name="Maekawa T."/>
        </authorList>
    </citation>
    <scope>NUCLEOTIDE SEQUENCE [LARGE SCALE GENOMIC DNA]</scope>
    <source>
        <strain evidence="3 4">FCR-1</strain>
    </source>
</reference>
<evidence type="ECO:0000256" key="2">
    <source>
        <dbReference type="SAM" id="MobiDB-lite"/>
    </source>
</evidence>
<evidence type="ECO:0000313" key="3">
    <source>
        <dbReference type="EMBL" id="GAB0056742.1"/>
    </source>
</evidence>
<dbReference type="Proteomes" id="UP001628193">
    <property type="component" value="Unassembled WGS sequence"/>
</dbReference>
<reference evidence="3 4" key="1">
    <citation type="submission" date="2024-05" db="EMBL/GenBank/DDBJ databases">
        <authorList>
            <consortium name="Candidatus Magnetaquicoccaceae bacterium FCR-1 genome sequencing consortium"/>
            <person name="Shimoshige H."/>
            <person name="Shimamura S."/>
            <person name="Taoka A."/>
            <person name="Kobayashi H."/>
            <person name="Maekawa T."/>
        </authorList>
    </citation>
    <scope>NUCLEOTIDE SEQUENCE [LARGE SCALE GENOMIC DNA]</scope>
    <source>
        <strain evidence="3 4">FCR-1</strain>
    </source>
</reference>
<organism evidence="3 4">
    <name type="scientific">Candidatus Magnetaquiglobus chichijimensis</name>
    <dbReference type="NCBI Taxonomy" id="3141448"/>
    <lineage>
        <taxon>Bacteria</taxon>
        <taxon>Pseudomonadati</taxon>
        <taxon>Pseudomonadota</taxon>
        <taxon>Magnetococcia</taxon>
        <taxon>Magnetococcales</taxon>
        <taxon>Candidatus Magnetaquicoccaceae</taxon>
        <taxon>Candidatus Magnetaquiglobus</taxon>
    </lineage>
</organism>
<protein>
    <submittedName>
        <fullName evidence="3">Uncharacterized protein</fullName>
    </submittedName>
</protein>
<sequence length="149" mass="17103">MNEQNSNPEHAAALTKEVEENHVQVIQEIREWKAKKNKVKILIRETRKELRTIKKNKKHARRYLKQLKRDLACINDDIGLASELGPFVDEPVMQCANLTPTVPDDCAHQEEPTGYPHLRLERCNVDDSDKSMNPQSVTSASKQEYGIEV</sequence>
<dbReference type="EMBL" id="BAAFGK010000004">
    <property type="protein sequence ID" value="GAB0056742.1"/>
    <property type="molecule type" value="Genomic_DNA"/>
</dbReference>
<feature type="coiled-coil region" evidence="1">
    <location>
        <begin position="29"/>
        <end position="70"/>
    </location>
</feature>
<dbReference type="RefSeq" id="WP_420904463.1">
    <property type="nucleotide sequence ID" value="NZ_BAAFGK010000004.1"/>
</dbReference>
<evidence type="ECO:0000256" key="1">
    <source>
        <dbReference type="SAM" id="Coils"/>
    </source>
</evidence>
<comment type="caution">
    <text evidence="3">The sequence shown here is derived from an EMBL/GenBank/DDBJ whole genome shotgun (WGS) entry which is preliminary data.</text>
</comment>